<dbReference type="EMBL" id="ML769412">
    <property type="protein sequence ID" value="KAE9404933.1"/>
    <property type="molecule type" value="Genomic_DNA"/>
</dbReference>
<dbReference type="Proteomes" id="UP000799118">
    <property type="component" value="Unassembled WGS sequence"/>
</dbReference>
<evidence type="ECO:0000313" key="2">
    <source>
        <dbReference type="Proteomes" id="UP000799118"/>
    </source>
</evidence>
<sequence length="153" mass="17662">MLLLRAHTYGNHASIYRRVNENHDLRKIWTGRKNYTVFLLAHSKTYPQGPHDDGFLHWTANLLRQYVSNWRSLSPQSSCLSVDRPGTTMLSHCSASRCQGQLTRCSRQTGTRTNVADRKRDHLHEYVQFVSQLSSLRLYHRCTTSLSSASRSL</sequence>
<name>A0A6A4I4T3_9AGAR</name>
<accession>A0A6A4I4T3</accession>
<reference evidence="1" key="1">
    <citation type="journal article" date="2019" name="Environ. Microbiol.">
        <title>Fungal ecological strategies reflected in gene transcription - a case study of two litter decomposers.</title>
        <authorList>
            <person name="Barbi F."/>
            <person name="Kohler A."/>
            <person name="Barry K."/>
            <person name="Baskaran P."/>
            <person name="Daum C."/>
            <person name="Fauchery L."/>
            <person name="Ihrmark K."/>
            <person name="Kuo A."/>
            <person name="LaButti K."/>
            <person name="Lipzen A."/>
            <person name="Morin E."/>
            <person name="Grigoriev I.V."/>
            <person name="Henrissat B."/>
            <person name="Lindahl B."/>
            <person name="Martin F."/>
        </authorList>
    </citation>
    <scope>NUCLEOTIDE SEQUENCE</scope>
    <source>
        <strain evidence="1">JB14</strain>
    </source>
</reference>
<gene>
    <name evidence="1" type="ORF">BT96DRAFT_385217</name>
</gene>
<evidence type="ECO:0000313" key="1">
    <source>
        <dbReference type="EMBL" id="KAE9404933.1"/>
    </source>
</evidence>
<protein>
    <submittedName>
        <fullName evidence="1">Uncharacterized protein</fullName>
    </submittedName>
</protein>
<keyword evidence="2" id="KW-1185">Reference proteome</keyword>
<organism evidence="1 2">
    <name type="scientific">Gymnopus androsaceus JB14</name>
    <dbReference type="NCBI Taxonomy" id="1447944"/>
    <lineage>
        <taxon>Eukaryota</taxon>
        <taxon>Fungi</taxon>
        <taxon>Dikarya</taxon>
        <taxon>Basidiomycota</taxon>
        <taxon>Agaricomycotina</taxon>
        <taxon>Agaricomycetes</taxon>
        <taxon>Agaricomycetidae</taxon>
        <taxon>Agaricales</taxon>
        <taxon>Marasmiineae</taxon>
        <taxon>Omphalotaceae</taxon>
        <taxon>Gymnopus</taxon>
    </lineage>
</organism>
<dbReference type="AlphaFoldDB" id="A0A6A4I4T3"/>
<proteinExistence type="predicted"/>